<organism evidence="1 2">
    <name type="scientific">Tanticharoenia sakaeratensis NBRC 103193</name>
    <dbReference type="NCBI Taxonomy" id="1231623"/>
    <lineage>
        <taxon>Bacteria</taxon>
        <taxon>Pseudomonadati</taxon>
        <taxon>Pseudomonadota</taxon>
        <taxon>Alphaproteobacteria</taxon>
        <taxon>Acetobacterales</taxon>
        <taxon>Acetobacteraceae</taxon>
        <taxon>Tanticharoenia</taxon>
    </lineage>
</organism>
<keyword evidence="2" id="KW-1185">Reference proteome</keyword>
<accession>A0A0D6ML72</accession>
<evidence type="ECO:0000313" key="1">
    <source>
        <dbReference type="EMBL" id="GAN54226.1"/>
    </source>
</evidence>
<dbReference type="AlphaFoldDB" id="A0A0D6ML72"/>
<dbReference type="Proteomes" id="UP000032679">
    <property type="component" value="Unassembled WGS sequence"/>
</dbReference>
<evidence type="ECO:0000313" key="2">
    <source>
        <dbReference type="Proteomes" id="UP000032679"/>
    </source>
</evidence>
<proteinExistence type="predicted"/>
<dbReference type="RefSeq" id="WP_048848760.1">
    <property type="nucleotide sequence ID" value="NZ_BALE01000017.1"/>
</dbReference>
<reference evidence="1 2" key="1">
    <citation type="submission" date="2012-10" db="EMBL/GenBank/DDBJ databases">
        <title>Genome sequencing of Tanticharoenia sakaeratensis NBRC 103193.</title>
        <authorList>
            <person name="Azuma Y."/>
            <person name="Hadano H."/>
            <person name="Hirakawa H."/>
            <person name="Matsushita K."/>
        </authorList>
    </citation>
    <scope>NUCLEOTIDE SEQUENCE [LARGE SCALE GENOMIC DNA]</scope>
    <source>
        <strain evidence="1 2">NBRC 103193</strain>
    </source>
</reference>
<dbReference type="EMBL" id="BALE01000017">
    <property type="protein sequence ID" value="GAN54226.1"/>
    <property type="molecule type" value="Genomic_DNA"/>
</dbReference>
<gene>
    <name evidence="1" type="ORF">Tasa_017_109</name>
</gene>
<name>A0A0D6ML72_9PROT</name>
<protein>
    <submittedName>
        <fullName evidence="1">Uncharacterized protein</fullName>
    </submittedName>
</protein>
<dbReference type="STRING" id="1231623.Tasa_017_109"/>
<comment type="caution">
    <text evidence="1">The sequence shown here is derived from an EMBL/GenBank/DDBJ whole genome shotgun (WGS) entry which is preliminary data.</text>
</comment>
<sequence>MSFSDALAGRRPRSRQWRASYATEVRLVNVFGRRPGRFFRAEPNREANVPKACVAWVLHRNPRMTIPASRIRAADIRAAWQAATSGHDIQ</sequence>